<evidence type="ECO:0000313" key="1">
    <source>
        <dbReference type="EMBL" id="KAE9606786.1"/>
    </source>
</evidence>
<reference evidence="2" key="1">
    <citation type="journal article" date="2020" name="Nat. Commun.">
        <title>Genome sequence of the cluster root forming white lupin.</title>
        <authorList>
            <person name="Hufnagel B."/>
            <person name="Marques A."/>
            <person name="Soriano A."/>
            <person name="Marques L."/>
            <person name="Divol F."/>
            <person name="Doumas P."/>
            <person name="Sallet E."/>
            <person name="Mancinotti D."/>
            <person name="Carrere S."/>
            <person name="Marande W."/>
            <person name="Arribat S."/>
            <person name="Keller J."/>
            <person name="Huneau C."/>
            <person name="Blein T."/>
            <person name="Aime D."/>
            <person name="Laguerre M."/>
            <person name="Taylor J."/>
            <person name="Schubert V."/>
            <person name="Nelson M."/>
            <person name="Geu-Flores F."/>
            <person name="Crespi M."/>
            <person name="Gallardo-Guerrero K."/>
            <person name="Delaux P.-M."/>
            <person name="Salse J."/>
            <person name="Berges H."/>
            <person name="Guyot R."/>
            <person name="Gouzy J."/>
            <person name="Peret B."/>
        </authorList>
    </citation>
    <scope>NUCLEOTIDE SEQUENCE [LARGE SCALE GENOMIC DNA]</scope>
    <source>
        <strain evidence="2">cv. Amiga</strain>
    </source>
</reference>
<evidence type="ECO:0000313" key="2">
    <source>
        <dbReference type="Proteomes" id="UP000447434"/>
    </source>
</evidence>
<organism evidence="1 2">
    <name type="scientific">Lupinus albus</name>
    <name type="common">White lupine</name>
    <name type="synonym">Lupinus termis</name>
    <dbReference type="NCBI Taxonomy" id="3870"/>
    <lineage>
        <taxon>Eukaryota</taxon>
        <taxon>Viridiplantae</taxon>
        <taxon>Streptophyta</taxon>
        <taxon>Embryophyta</taxon>
        <taxon>Tracheophyta</taxon>
        <taxon>Spermatophyta</taxon>
        <taxon>Magnoliopsida</taxon>
        <taxon>eudicotyledons</taxon>
        <taxon>Gunneridae</taxon>
        <taxon>Pentapetalae</taxon>
        <taxon>rosids</taxon>
        <taxon>fabids</taxon>
        <taxon>Fabales</taxon>
        <taxon>Fabaceae</taxon>
        <taxon>Papilionoideae</taxon>
        <taxon>50 kb inversion clade</taxon>
        <taxon>genistoids sensu lato</taxon>
        <taxon>core genistoids</taxon>
        <taxon>Genisteae</taxon>
        <taxon>Lupinus</taxon>
    </lineage>
</organism>
<sequence length="118" mass="12931">MNNELNEGATPDLNEVVDSDSVLDLFTTSTPSQITMNVTNEVSQYLPSSNSTIFSFLSASFVELVHFTMTNLNNVGAVMDTEDLVRATQSTVQSMIEFLSVIQGDGISDFTYEVKAYV</sequence>
<dbReference type="EMBL" id="WOCE01000009">
    <property type="protein sequence ID" value="KAE9606786.1"/>
    <property type="molecule type" value="Genomic_DNA"/>
</dbReference>
<keyword evidence="2" id="KW-1185">Reference proteome</keyword>
<name>A0A6A4PZU9_LUPAL</name>
<proteinExistence type="predicted"/>
<gene>
    <name evidence="1" type="ORF">Lalb_Chr09g0323271</name>
</gene>
<dbReference type="AlphaFoldDB" id="A0A6A4PZU9"/>
<comment type="caution">
    <text evidence="1">The sequence shown here is derived from an EMBL/GenBank/DDBJ whole genome shotgun (WGS) entry which is preliminary data.</text>
</comment>
<accession>A0A6A4PZU9</accession>
<dbReference type="Proteomes" id="UP000447434">
    <property type="component" value="Chromosome 9"/>
</dbReference>
<protein>
    <submittedName>
        <fullName evidence="1">Uncharacterized protein</fullName>
    </submittedName>
</protein>